<dbReference type="PANTHER" id="PTHR22617:SF23">
    <property type="entry name" value="CHEMOTAXIS PROTEIN CHEW"/>
    <property type="match status" value="1"/>
</dbReference>
<dbReference type="AlphaFoldDB" id="A0A0S3PTA2"/>
<reference evidence="2 3" key="1">
    <citation type="submission" date="2015-08" db="EMBL/GenBank/DDBJ databases">
        <title>Investigation of the bacterial diversity of lava forest soil.</title>
        <authorList>
            <person name="Lee J.S."/>
        </authorList>
    </citation>
    <scope>NUCLEOTIDE SEQUENCE [LARGE SCALE GENOMIC DNA]</scope>
    <source>
        <strain evidence="2 3">GJW-30</strain>
    </source>
</reference>
<evidence type="ECO:0000313" key="2">
    <source>
        <dbReference type="EMBL" id="BAT59189.1"/>
    </source>
</evidence>
<dbReference type="GO" id="GO:0007165">
    <property type="term" value="P:signal transduction"/>
    <property type="evidence" value="ECO:0007669"/>
    <property type="project" value="InterPro"/>
</dbReference>
<evidence type="ECO:0000313" key="3">
    <source>
        <dbReference type="Proteomes" id="UP000236884"/>
    </source>
</evidence>
<proteinExistence type="predicted"/>
<dbReference type="EMBL" id="AP014946">
    <property type="protein sequence ID" value="BAT59189.1"/>
    <property type="molecule type" value="Genomic_DNA"/>
</dbReference>
<dbReference type="Proteomes" id="UP000236884">
    <property type="component" value="Chromosome"/>
</dbReference>
<evidence type="ECO:0000259" key="1">
    <source>
        <dbReference type="PROSITE" id="PS50851"/>
    </source>
</evidence>
<sequence>MSVSAHIAEQFVTGTIGKQSFALPIVHVRDVFVPERITPVPRAPRGVAGVLNLRGHILTAIDLRTQLGARDNTAPPMAIGVEYANESYGFLVDSVDDVIALKADERESVPGNLDPAVSRIAAGVHERDQRLLILLDVDRILETTRNGN</sequence>
<organism evidence="2 3">
    <name type="scientific">Variibacter gotjawalensis</name>
    <dbReference type="NCBI Taxonomy" id="1333996"/>
    <lineage>
        <taxon>Bacteria</taxon>
        <taxon>Pseudomonadati</taxon>
        <taxon>Pseudomonadota</taxon>
        <taxon>Alphaproteobacteria</taxon>
        <taxon>Hyphomicrobiales</taxon>
        <taxon>Nitrobacteraceae</taxon>
        <taxon>Variibacter</taxon>
    </lineage>
</organism>
<dbReference type="Gene3D" id="2.40.50.180">
    <property type="entry name" value="CheA-289, Domain 4"/>
    <property type="match status" value="1"/>
</dbReference>
<protein>
    <submittedName>
        <fullName evidence="2">Chemotaxis protein CheW</fullName>
    </submittedName>
</protein>
<dbReference type="InterPro" id="IPR039315">
    <property type="entry name" value="CheW"/>
</dbReference>
<keyword evidence="3" id="KW-1185">Reference proteome</keyword>
<dbReference type="KEGG" id="vgo:GJW-30_1_01720"/>
<dbReference type="PROSITE" id="PS50851">
    <property type="entry name" value="CHEW"/>
    <property type="match status" value="1"/>
</dbReference>
<dbReference type="PANTHER" id="PTHR22617">
    <property type="entry name" value="CHEMOTAXIS SENSOR HISTIDINE KINASE-RELATED"/>
    <property type="match status" value="1"/>
</dbReference>
<dbReference type="Gene3D" id="2.30.30.40">
    <property type="entry name" value="SH3 Domains"/>
    <property type="match status" value="1"/>
</dbReference>
<dbReference type="InterPro" id="IPR002545">
    <property type="entry name" value="CheW-lke_dom"/>
</dbReference>
<dbReference type="SUPFAM" id="SSF50341">
    <property type="entry name" value="CheW-like"/>
    <property type="match status" value="1"/>
</dbReference>
<dbReference type="SMART" id="SM00260">
    <property type="entry name" value="CheW"/>
    <property type="match status" value="1"/>
</dbReference>
<dbReference type="RefSeq" id="WP_245408695.1">
    <property type="nucleotide sequence ID" value="NZ_AP014946.1"/>
</dbReference>
<feature type="domain" description="CheW-like" evidence="1">
    <location>
        <begin position="8"/>
        <end position="146"/>
    </location>
</feature>
<dbReference type="GO" id="GO:0006935">
    <property type="term" value="P:chemotaxis"/>
    <property type="evidence" value="ECO:0007669"/>
    <property type="project" value="InterPro"/>
</dbReference>
<name>A0A0S3PTA2_9BRAD</name>
<dbReference type="Pfam" id="PF01584">
    <property type="entry name" value="CheW"/>
    <property type="match status" value="1"/>
</dbReference>
<gene>
    <name evidence="2" type="primary">cheW</name>
    <name evidence="2" type="ORF">GJW-30_1_01720</name>
</gene>
<dbReference type="GO" id="GO:0005829">
    <property type="term" value="C:cytosol"/>
    <property type="evidence" value="ECO:0007669"/>
    <property type="project" value="TreeGrafter"/>
</dbReference>
<accession>A0A0S3PTA2</accession>
<dbReference type="InterPro" id="IPR036061">
    <property type="entry name" value="CheW-like_dom_sf"/>
</dbReference>